<evidence type="ECO:0000256" key="9">
    <source>
        <dbReference type="ARBA" id="ARBA00022848"/>
    </source>
</evidence>
<dbReference type="GO" id="GO:0016712">
    <property type="term" value="F:oxidoreductase activity, acting on paired donors, with incorporation or reduction of molecular oxygen, reduced flavin or flavoprotein as one donor, and incorporation of one atom of oxygen"/>
    <property type="evidence" value="ECO:0007669"/>
    <property type="project" value="UniProtKB-EC"/>
</dbReference>
<keyword evidence="17" id="KW-1133">Transmembrane helix</keyword>
<dbReference type="GO" id="GO:0005506">
    <property type="term" value="F:iron ion binding"/>
    <property type="evidence" value="ECO:0007669"/>
    <property type="project" value="InterPro"/>
</dbReference>
<organism evidence="18">
    <name type="scientific">Zygaena filipendulae</name>
    <dbReference type="NCBI Taxonomy" id="287375"/>
    <lineage>
        <taxon>Eukaryota</taxon>
        <taxon>Metazoa</taxon>
        <taxon>Ecdysozoa</taxon>
        <taxon>Arthropoda</taxon>
        <taxon>Hexapoda</taxon>
        <taxon>Insecta</taxon>
        <taxon>Pterygota</taxon>
        <taxon>Neoptera</taxon>
        <taxon>Endopterygota</taxon>
        <taxon>Lepidoptera</taxon>
        <taxon>Glossata</taxon>
        <taxon>Ditrysia</taxon>
        <taxon>Zygaenoidea</taxon>
        <taxon>Zygaenidae</taxon>
        <taxon>Zygaeninae</taxon>
        <taxon>Zygaena</taxon>
    </lineage>
</organism>
<evidence type="ECO:0000256" key="14">
    <source>
        <dbReference type="ARBA" id="ARBA00047827"/>
    </source>
</evidence>
<evidence type="ECO:0000256" key="3">
    <source>
        <dbReference type="ARBA" id="ARBA00004406"/>
    </source>
</evidence>
<keyword evidence="13 17" id="KW-0472">Membrane</keyword>
<feature type="binding site" description="axial binding residue" evidence="15">
    <location>
        <position position="449"/>
    </location>
    <ligand>
        <name>heme</name>
        <dbReference type="ChEBI" id="CHEBI:30413"/>
    </ligand>
    <ligandPart>
        <name>Fe</name>
        <dbReference type="ChEBI" id="CHEBI:18248"/>
    </ligandPart>
</feature>
<evidence type="ECO:0000256" key="5">
    <source>
        <dbReference type="ARBA" id="ARBA00012109"/>
    </source>
</evidence>
<keyword evidence="17" id="KW-0812">Transmembrane</keyword>
<dbReference type="OrthoDB" id="2789670at2759"/>
<evidence type="ECO:0000313" key="18">
    <source>
        <dbReference type="EMBL" id="ACZ97408.3"/>
    </source>
</evidence>
<dbReference type="InterPro" id="IPR036396">
    <property type="entry name" value="Cyt_P450_sf"/>
</dbReference>
<keyword evidence="9" id="KW-0492">Microsome</keyword>
<dbReference type="Pfam" id="PF00067">
    <property type="entry name" value="p450"/>
    <property type="match status" value="1"/>
</dbReference>
<dbReference type="PANTHER" id="PTHR24292:SF45">
    <property type="entry name" value="CYTOCHROME P450 6G1-RELATED"/>
    <property type="match status" value="1"/>
</dbReference>
<comment type="catalytic activity">
    <reaction evidence="14">
        <text>an organic molecule + reduced [NADPH--hemoprotein reductase] + O2 = an alcohol + oxidized [NADPH--hemoprotein reductase] + H2O + H(+)</text>
        <dbReference type="Rhea" id="RHEA:17149"/>
        <dbReference type="Rhea" id="RHEA-COMP:11964"/>
        <dbReference type="Rhea" id="RHEA-COMP:11965"/>
        <dbReference type="ChEBI" id="CHEBI:15377"/>
        <dbReference type="ChEBI" id="CHEBI:15378"/>
        <dbReference type="ChEBI" id="CHEBI:15379"/>
        <dbReference type="ChEBI" id="CHEBI:30879"/>
        <dbReference type="ChEBI" id="CHEBI:57618"/>
        <dbReference type="ChEBI" id="CHEBI:58210"/>
        <dbReference type="ChEBI" id="CHEBI:142491"/>
        <dbReference type="EC" id="1.14.14.1"/>
    </reaction>
</comment>
<reference evidence="18" key="3">
    <citation type="submission" date="2014-01" db="EMBL/GenBank/DDBJ databases">
        <authorList>
            <person name="Zagrobelny M."/>
            <person name="Scheibye-Alsing K."/>
            <person name="Jensen N.B."/>
            <person name="Moller B.L."/>
            <person name="Gorodkin J."/>
            <person name="Bak S."/>
        </authorList>
    </citation>
    <scope>NUCLEOTIDE SEQUENCE</scope>
    <source>
        <tissue evidence="18">Whole larva without gut</tissue>
    </source>
</reference>
<evidence type="ECO:0000256" key="7">
    <source>
        <dbReference type="ARBA" id="ARBA00022723"/>
    </source>
</evidence>
<reference evidence="18" key="1">
    <citation type="journal article" date="2009" name="BMC Genomics">
        <title>454 pyrosequencing based transcriptome analysis of Zygaena filipendulae with focus on genes involved in biosynthesis of cyanogenic glucosides.</title>
        <authorList>
            <person name="Zagrobelny M."/>
            <person name="Scheibye-Alsing K."/>
            <person name="Jensen N.B."/>
            <person name="Moller B.L."/>
            <person name="Gorodkin J."/>
            <person name="Bak S."/>
        </authorList>
    </citation>
    <scope>NUCLEOTIDE SEQUENCE</scope>
    <source>
        <tissue evidence="18">Whole larva without gut</tissue>
    </source>
</reference>
<evidence type="ECO:0000256" key="10">
    <source>
        <dbReference type="ARBA" id="ARBA00023002"/>
    </source>
</evidence>
<dbReference type="SUPFAM" id="SSF48264">
    <property type="entry name" value="Cytochrome P450"/>
    <property type="match status" value="1"/>
</dbReference>
<dbReference type="PROSITE" id="PS00086">
    <property type="entry name" value="CYTOCHROME_P450"/>
    <property type="match status" value="1"/>
</dbReference>
<comment type="cofactor">
    <cofactor evidence="1 15">
        <name>heme</name>
        <dbReference type="ChEBI" id="CHEBI:30413"/>
    </cofactor>
</comment>
<dbReference type="AlphaFoldDB" id="D2JLJ8"/>
<keyword evidence="8" id="KW-0256">Endoplasmic reticulum</keyword>
<evidence type="ECO:0000256" key="6">
    <source>
        <dbReference type="ARBA" id="ARBA00022617"/>
    </source>
</evidence>
<comment type="subcellular location">
    <subcellularLocation>
        <location evidence="3">Endoplasmic reticulum membrane</location>
        <topology evidence="3">Peripheral membrane protein</topology>
    </subcellularLocation>
    <subcellularLocation>
        <location evidence="2">Microsome membrane</location>
        <topology evidence="2">Peripheral membrane protein</topology>
    </subcellularLocation>
</comment>
<dbReference type="InterPro" id="IPR001128">
    <property type="entry name" value="Cyt_P450"/>
</dbReference>
<dbReference type="Gene3D" id="1.10.630.10">
    <property type="entry name" value="Cytochrome P450"/>
    <property type="match status" value="1"/>
</dbReference>
<evidence type="ECO:0000256" key="12">
    <source>
        <dbReference type="ARBA" id="ARBA00023033"/>
    </source>
</evidence>
<dbReference type="GO" id="GO:0020037">
    <property type="term" value="F:heme binding"/>
    <property type="evidence" value="ECO:0007669"/>
    <property type="project" value="InterPro"/>
</dbReference>
<evidence type="ECO:0000256" key="1">
    <source>
        <dbReference type="ARBA" id="ARBA00001971"/>
    </source>
</evidence>
<keyword evidence="12 16" id="KW-0503">Monooxygenase</keyword>
<sequence length="504" mass="59152">MVFYTIQWLVLLAFAVFIFIRWLISYRFNYWKRRGVPYIKPDSLLFGNLGFAMKESVFDFFNNLRKTRRDDYFGIYLSWRPALVIQSAELARRILVKDYEYFQDRNVHSGKDDKMGHLNIFTVKNPIWSDMRQHLSPMFTSYRLKLITELMNVNAEQLVQKIERDFVKANKTVNLKDVFTMYTSDTVAYSVFGIRTSALSNERSPLWDNITNHMLNWTYWRGFEFFLIIFMPFWAAIYRARFFSEVASQKIAQMFWDTVNERKKHGKTAYKDLVNHLLMLKENAKIPAGEDAKFADDLMLAQVAVFVFGSVETSSTIASCLLHELAYHPEEQEKLFNEIDQAYKDNDNKTLQYDALNSLNYLTACIFETARRYPPVPFLDRVCNKTYKLNDDVTVEKGTPILLNVLALHHSEEEFSDPEVWRPERVTNTSDNNNMQFHFLPFGDGPRFCIGKRYGLMQIRAGIAQVLHKYRVEPATDSYNIPIDPYSVFTYPKNGCAVKFIPRN</sequence>
<keyword evidence="7 15" id="KW-0479">Metal-binding</keyword>
<dbReference type="CDD" id="cd11056">
    <property type="entry name" value="CYP6-like"/>
    <property type="match status" value="1"/>
</dbReference>
<evidence type="ECO:0000256" key="13">
    <source>
        <dbReference type="ARBA" id="ARBA00023136"/>
    </source>
</evidence>
<protein>
    <recommendedName>
        <fullName evidence="5">unspecific monooxygenase</fullName>
        <ecNumber evidence="5">1.14.14.1</ecNumber>
    </recommendedName>
</protein>
<dbReference type="EC" id="1.14.14.1" evidence="5"/>
<dbReference type="GO" id="GO:0005789">
    <property type="term" value="C:endoplasmic reticulum membrane"/>
    <property type="evidence" value="ECO:0007669"/>
    <property type="project" value="UniProtKB-SubCell"/>
</dbReference>
<keyword evidence="10 16" id="KW-0560">Oxidoreductase</keyword>
<dbReference type="InterPro" id="IPR050476">
    <property type="entry name" value="Insect_CytP450_Detox"/>
</dbReference>
<keyword evidence="6 15" id="KW-0349">Heme</keyword>
<reference evidence="18" key="2">
    <citation type="journal article" date="2011" name="Nat. Commun.">
        <title>Convergent evolution in biosynthesis of cyanogenic defence compounds in plants and insects.</title>
        <authorList>
            <person name="Jensen N.B."/>
            <person name="Zagrobelny M."/>
            <person name="Hjerno K."/>
            <person name="Olsen C.E."/>
            <person name="Houghton-Larsen J."/>
            <person name="Borch J."/>
            <person name="Moller B.L."/>
            <person name="Bak S."/>
        </authorList>
    </citation>
    <scope>NUCLEOTIDE SEQUENCE</scope>
    <source>
        <tissue evidence="18">Whole larva without gut</tissue>
    </source>
</reference>
<dbReference type="InterPro" id="IPR002401">
    <property type="entry name" value="Cyt_P450_E_grp-I"/>
</dbReference>
<dbReference type="FunFam" id="1.10.630.10:FF:000182">
    <property type="entry name" value="Cytochrome P450 3A4"/>
    <property type="match status" value="1"/>
</dbReference>
<proteinExistence type="evidence at transcript level"/>
<dbReference type="InterPro" id="IPR017972">
    <property type="entry name" value="Cyt_P450_CS"/>
</dbReference>
<evidence type="ECO:0000256" key="2">
    <source>
        <dbReference type="ARBA" id="ARBA00004174"/>
    </source>
</evidence>
<evidence type="ECO:0000256" key="15">
    <source>
        <dbReference type="PIRSR" id="PIRSR602401-1"/>
    </source>
</evidence>
<dbReference type="PANTHER" id="PTHR24292">
    <property type="entry name" value="CYTOCHROME P450"/>
    <property type="match status" value="1"/>
</dbReference>
<evidence type="ECO:0000256" key="8">
    <source>
        <dbReference type="ARBA" id="ARBA00022824"/>
    </source>
</evidence>
<evidence type="ECO:0000256" key="11">
    <source>
        <dbReference type="ARBA" id="ARBA00023004"/>
    </source>
</evidence>
<feature type="transmembrane region" description="Helical" evidence="17">
    <location>
        <begin position="222"/>
        <end position="240"/>
    </location>
</feature>
<name>D2JLJ8_9NEOP</name>
<keyword evidence="11 15" id="KW-0408">Iron</keyword>
<evidence type="ECO:0000256" key="17">
    <source>
        <dbReference type="SAM" id="Phobius"/>
    </source>
</evidence>
<comment type="similarity">
    <text evidence="4 16">Belongs to the cytochrome P450 family.</text>
</comment>
<accession>D2JLJ8</accession>
<dbReference type="PRINTS" id="PR00463">
    <property type="entry name" value="EP450I"/>
</dbReference>
<dbReference type="PRINTS" id="PR00385">
    <property type="entry name" value="P450"/>
</dbReference>
<dbReference type="EMBL" id="GQ915314">
    <property type="protein sequence ID" value="ACZ97408.3"/>
    <property type="molecule type" value="mRNA"/>
</dbReference>
<evidence type="ECO:0000256" key="4">
    <source>
        <dbReference type="ARBA" id="ARBA00010617"/>
    </source>
</evidence>
<evidence type="ECO:0000256" key="16">
    <source>
        <dbReference type="RuleBase" id="RU000461"/>
    </source>
</evidence>
<feature type="transmembrane region" description="Helical" evidence="17">
    <location>
        <begin position="6"/>
        <end position="24"/>
    </location>
</feature>